<organism evidence="3 4">
    <name type="scientific">Halopelagius fulvigenes</name>
    <dbReference type="NCBI Taxonomy" id="1198324"/>
    <lineage>
        <taxon>Archaea</taxon>
        <taxon>Methanobacteriati</taxon>
        <taxon>Methanobacteriota</taxon>
        <taxon>Stenosarchaea group</taxon>
        <taxon>Halobacteria</taxon>
        <taxon>Halobacteriales</taxon>
        <taxon>Haloferacaceae</taxon>
    </lineage>
</organism>
<protein>
    <recommendedName>
        <fullName evidence="5">DUF3311 domain-containing protein</fullName>
    </recommendedName>
</protein>
<evidence type="ECO:0008006" key="5">
    <source>
        <dbReference type="Google" id="ProtNLM"/>
    </source>
</evidence>
<dbReference type="Pfam" id="PF25932">
    <property type="entry name" value="DUF7977"/>
    <property type="match status" value="1"/>
</dbReference>
<comment type="caution">
    <text evidence="3">The sequence shown here is derived from an EMBL/GenBank/DDBJ whole genome shotgun (WGS) entry which is preliminary data.</text>
</comment>
<keyword evidence="2" id="KW-0812">Transmembrane</keyword>
<gene>
    <name evidence="3" type="ORF">ACFQEV_05585</name>
</gene>
<feature type="region of interest" description="Disordered" evidence="1">
    <location>
        <begin position="1"/>
        <end position="60"/>
    </location>
</feature>
<evidence type="ECO:0000313" key="4">
    <source>
        <dbReference type="Proteomes" id="UP001596408"/>
    </source>
</evidence>
<feature type="compositionally biased region" description="Basic and acidic residues" evidence="1">
    <location>
        <begin position="17"/>
        <end position="30"/>
    </location>
</feature>
<keyword evidence="2" id="KW-0472">Membrane</keyword>
<dbReference type="InterPro" id="IPR058283">
    <property type="entry name" value="DUF7977"/>
</dbReference>
<feature type="transmembrane region" description="Helical" evidence="2">
    <location>
        <begin position="97"/>
        <end position="118"/>
    </location>
</feature>
<evidence type="ECO:0000313" key="3">
    <source>
        <dbReference type="EMBL" id="MFC6824468.1"/>
    </source>
</evidence>
<reference evidence="3 4" key="1">
    <citation type="journal article" date="2019" name="Int. J. Syst. Evol. Microbiol.">
        <title>The Global Catalogue of Microorganisms (GCM) 10K type strain sequencing project: providing services to taxonomists for standard genome sequencing and annotation.</title>
        <authorList>
            <consortium name="The Broad Institute Genomics Platform"/>
            <consortium name="The Broad Institute Genome Sequencing Center for Infectious Disease"/>
            <person name="Wu L."/>
            <person name="Ma J."/>
        </authorList>
    </citation>
    <scope>NUCLEOTIDE SEQUENCE [LARGE SCALE GENOMIC DNA]</scope>
    <source>
        <strain evidence="3 4">YIM 94188</strain>
    </source>
</reference>
<name>A0ABD5TV27_9EURY</name>
<accession>A0ABD5TV27</accession>
<dbReference type="RefSeq" id="WP_379693441.1">
    <property type="nucleotide sequence ID" value="NZ_JBHSXH010000009.1"/>
</dbReference>
<evidence type="ECO:0000256" key="2">
    <source>
        <dbReference type="SAM" id="Phobius"/>
    </source>
</evidence>
<evidence type="ECO:0000256" key="1">
    <source>
        <dbReference type="SAM" id="MobiDB-lite"/>
    </source>
</evidence>
<dbReference type="AlphaFoldDB" id="A0ABD5TV27"/>
<dbReference type="Proteomes" id="UP001596408">
    <property type="component" value="Unassembled WGS sequence"/>
</dbReference>
<keyword evidence="4" id="KW-1185">Reference proteome</keyword>
<keyword evidence="2" id="KW-1133">Transmembrane helix</keyword>
<feature type="compositionally biased region" description="Polar residues" evidence="1">
    <location>
        <begin position="1"/>
        <end position="16"/>
    </location>
</feature>
<dbReference type="EMBL" id="JBHSXH010000009">
    <property type="protein sequence ID" value="MFC6824468.1"/>
    <property type="molecule type" value="Genomic_DNA"/>
</dbReference>
<feature type="transmembrane region" description="Helical" evidence="2">
    <location>
        <begin position="65"/>
        <end position="85"/>
    </location>
</feature>
<sequence length="132" mass="13920">MNSDGIDETQSVSSADRNAKRSGDTGERRSSATRTQSDTEGGYVHRPDGEPVPEGPEPSGFGRTGWGLVVVLVFCTLVVPGLIYLRPTFLGSFGVPYVVALLVLPLLPAVVLGLTAVWSMTGATNGGRRDDD</sequence>
<proteinExistence type="predicted"/>